<dbReference type="Proteomes" id="UP000288805">
    <property type="component" value="Unassembled WGS sequence"/>
</dbReference>
<evidence type="ECO:0000259" key="3">
    <source>
        <dbReference type="Pfam" id="PF25597"/>
    </source>
</evidence>
<dbReference type="EMBL" id="QGNW01000129">
    <property type="protein sequence ID" value="RVW93433.1"/>
    <property type="molecule type" value="Genomic_DNA"/>
</dbReference>
<dbReference type="InterPro" id="IPR057670">
    <property type="entry name" value="SH3_retrovirus"/>
</dbReference>
<feature type="region of interest" description="Disordered" evidence="1">
    <location>
        <begin position="98"/>
        <end position="132"/>
    </location>
</feature>
<proteinExistence type="predicted"/>
<dbReference type="Pfam" id="PF25597">
    <property type="entry name" value="SH3_retrovirus"/>
    <property type="match status" value="1"/>
</dbReference>
<evidence type="ECO:0000256" key="1">
    <source>
        <dbReference type="SAM" id="MobiDB-lite"/>
    </source>
</evidence>
<name>A0A438I9N6_VITVI</name>
<organism evidence="4 5">
    <name type="scientific">Vitis vinifera</name>
    <name type="common">Grape</name>
    <dbReference type="NCBI Taxonomy" id="29760"/>
    <lineage>
        <taxon>Eukaryota</taxon>
        <taxon>Viridiplantae</taxon>
        <taxon>Streptophyta</taxon>
        <taxon>Embryophyta</taxon>
        <taxon>Tracheophyta</taxon>
        <taxon>Spermatophyta</taxon>
        <taxon>Magnoliopsida</taxon>
        <taxon>eudicotyledons</taxon>
        <taxon>Gunneridae</taxon>
        <taxon>Pentapetalae</taxon>
        <taxon>rosids</taxon>
        <taxon>Vitales</taxon>
        <taxon>Vitaceae</taxon>
        <taxon>Viteae</taxon>
        <taxon>Vitis</taxon>
    </lineage>
</organism>
<comment type="caution">
    <text evidence="4">The sequence shown here is derived from an EMBL/GenBank/DDBJ whole genome shotgun (WGS) entry which is preliminary data.</text>
</comment>
<evidence type="ECO:0000259" key="2">
    <source>
        <dbReference type="Pfam" id="PF13976"/>
    </source>
</evidence>
<accession>A0A438I9N6</accession>
<feature type="domain" description="Retroviral polymerase SH3-like" evidence="3">
    <location>
        <begin position="303"/>
        <end position="355"/>
    </location>
</feature>
<dbReference type="Pfam" id="PF13976">
    <property type="entry name" value="gag_pre-integrs"/>
    <property type="match status" value="1"/>
</dbReference>
<dbReference type="InterPro" id="IPR025724">
    <property type="entry name" value="GAG-pre-integrase_dom"/>
</dbReference>
<feature type="compositionally biased region" description="Basic residues" evidence="1">
    <location>
        <begin position="107"/>
        <end position="124"/>
    </location>
</feature>
<dbReference type="AlphaFoldDB" id="A0A438I9N6"/>
<evidence type="ECO:0000313" key="4">
    <source>
        <dbReference type="EMBL" id="RVW93433.1"/>
    </source>
</evidence>
<gene>
    <name evidence="4" type="ORF">CK203_034993</name>
</gene>
<protein>
    <submittedName>
        <fullName evidence="4">Uncharacterized protein</fullName>
    </submittedName>
</protein>
<evidence type="ECO:0000313" key="5">
    <source>
        <dbReference type="Proteomes" id="UP000288805"/>
    </source>
</evidence>
<sequence>MSDEENDELMEKAHSAILLCLGNEVLHEVVEEDMAAKLWLRIDDEDQAIILMCSLPNSYEHSVDTMMYGRDTLSIKDVKAALNSRELEKWVSKSREDDSSEGLVARGRTRKKNNGRKGRSRSKSRGNNNVSSVRKKGTMVLLSYVSNRDWFNTYQLIDGGKVLMGNDVASRGGVLRISKGALVVMKEKKINGLYTLQDSTVTSATTVSTSKSIIETTRSWHMRLGHMSERRLTILSTRGVHRTKGILDYIHSDLWGPSQNDVFGKFKQLKAMIKKRTRKQIKRLRIENDMEFRGKEFNEFYKNEGKLEQRARKCIFLRYADGVKGYRLWCPDSKFSKFLISRDVTFNEFAMLSPRKEQLHTKHGPGVRKKVEFLTKAPETIEKAISIKPKEEEVKYLDDKEIASQEQQYCLARDRTRRQIKQPQRNAYVDLVAYALNVAESIEREEPQTYHEVITSREST</sequence>
<feature type="domain" description="GAG-pre-integrase" evidence="2">
    <location>
        <begin position="192"/>
        <end position="239"/>
    </location>
</feature>
<reference evidence="4 5" key="1">
    <citation type="journal article" date="2018" name="PLoS Genet.">
        <title>Population sequencing reveals clonal diversity and ancestral inbreeding in the grapevine cultivar Chardonnay.</title>
        <authorList>
            <person name="Roach M.J."/>
            <person name="Johnson D.L."/>
            <person name="Bohlmann J."/>
            <person name="van Vuuren H.J."/>
            <person name="Jones S.J."/>
            <person name="Pretorius I.S."/>
            <person name="Schmidt S.A."/>
            <person name="Borneman A.R."/>
        </authorList>
    </citation>
    <scope>NUCLEOTIDE SEQUENCE [LARGE SCALE GENOMIC DNA]</scope>
    <source>
        <strain evidence="5">cv. Chardonnay</strain>
        <tissue evidence="4">Leaf</tissue>
    </source>
</reference>